<sequence>MSFETGSMDKFAIELTLSRVKTLKIKNFIDKNLGTLVLCFLLGFSIISFIVYSQNGLALKYNDARSHLDIGRRVVEGLKPGVAQLGSVWLPLPHILMVPTIWNDFFWHSGLSGALISMVSFVGTGLFIYKFLEKLGVFIANLNILYLQSTAMTESLLLLTMTAGVYYLTLWARDEKLINLVKSAFWIMISTVTRYDGWFLAVFASVLVGFIVIRKKGIKAAEGNFVFFATLAGFGIFLWFLWNLLIFKDPFYFAFGEFSARTQQTQLEAAGELPTKGNLFLSFKAYFFALVYNTYTYPFFVGIIGFLALIQDKKINWRVRLATLALFGALIFNVIALYMGHSVLFLPEIIGKTWFNVRYGVMLLPMIAISFGYLVERAKNYRFMILGVFFLVSFFAFVNQDAVVIDDAVYGSSQKNVTEVAGWLRKNVLREEGYVLISAASHDAIIFSSGLPMKKFIHEGTGAYWDYAVENPDKWAKWIVMRTYDMNDLTYNEIHDAEGLEKYELVDHYPFADIYRLKSEYISEVITKPILGKIK</sequence>
<feature type="transmembrane region" description="Helical" evidence="1">
    <location>
        <begin position="321"/>
        <end position="345"/>
    </location>
</feature>
<proteinExistence type="predicted"/>
<feature type="transmembrane region" description="Helical" evidence="1">
    <location>
        <begin position="381"/>
        <end position="398"/>
    </location>
</feature>
<reference evidence="2 3" key="1">
    <citation type="journal article" date="2015" name="Nature">
        <title>rRNA introns, odd ribosomes, and small enigmatic genomes across a large radiation of phyla.</title>
        <authorList>
            <person name="Brown C.T."/>
            <person name="Hug L.A."/>
            <person name="Thomas B.C."/>
            <person name="Sharon I."/>
            <person name="Castelle C.J."/>
            <person name="Singh A."/>
            <person name="Wilkins M.J."/>
            <person name="Williams K.H."/>
            <person name="Banfield J.F."/>
        </authorList>
    </citation>
    <scope>NUCLEOTIDE SEQUENCE [LARGE SCALE GENOMIC DNA]</scope>
</reference>
<comment type="caution">
    <text evidence="2">The sequence shown here is derived from an EMBL/GenBank/DDBJ whole genome shotgun (WGS) entry which is preliminary data.</text>
</comment>
<dbReference type="Proteomes" id="UP000034325">
    <property type="component" value="Unassembled WGS sequence"/>
</dbReference>
<organism evidence="2 3">
    <name type="scientific">Candidatus Woesebacteria bacterium GW2011_GWA1_39_12</name>
    <dbReference type="NCBI Taxonomy" id="1618549"/>
    <lineage>
        <taxon>Bacteria</taxon>
        <taxon>Candidatus Woeseibacteriota</taxon>
    </lineage>
</organism>
<name>A0A0G0Q707_9BACT</name>
<keyword evidence="1" id="KW-1133">Transmembrane helix</keyword>
<keyword evidence="2" id="KW-0808">Transferase</keyword>
<feature type="transmembrane region" description="Helical" evidence="1">
    <location>
        <begin position="357"/>
        <end position="374"/>
    </location>
</feature>
<evidence type="ECO:0000313" key="3">
    <source>
        <dbReference type="Proteomes" id="UP000034325"/>
    </source>
</evidence>
<accession>A0A0G0Q707</accession>
<feature type="transmembrane region" description="Helical" evidence="1">
    <location>
        <begin position="33"/>
        <end position="52"/>
    </location>
</feature>
<evidence type="ECO:0000313" key="2">
    <source>
        <dbReference type="EMBL" id="KKQ97466.1"/>
    </source>
</evidence>
<gene>
    <name evidence="2" type="ORF">UT23_C0012G0076</name>
</gene>
<feature type="transmembrane region" description="Helical" evidence="1">
    <location>
        <begin position="285"/>
        <end position="309"/>
    </location>
</feature>
<keyword evidence="1" id="KW-0472">Membrane</keyword>
<feature type="transmembrane region" description="Helical" evidence="1">
    <location>
        <begin position="144"/>
        <end position="168"/>
    </location>
</feature>
<dbReference type="GO" id="GO:0016740">
    <property type="term" value="F:transferase activity"/>
    <property type="evidence" value="ECO:0007669"/>
    <property type="project" value="UniProtKB-KW"/>
</dbReference>
<feature type="transmembrane region" description="Helical" evidence="1">
    <location>
        <begin position="225"/>
        <end position="247"/>
    </location>
</feature>
<dbReference type="AlphaFoldDB" id="A0A0G0Q707"/>
<feature type="transmembrane region" description="Helical" evidence="1">
    <location>
        <begin position="105"/>
        <end position="132"/>
    </location>
</feature>
<dbReference type="EMBL" id="LBWA01000012">
    <property type="protein sequence ID" value="KKQ97466.1"/>
    <property type="molecule type" value="Genomic_DNA"/>
</dbReference>
<keyword evidence="1" id="KW-0812">Transmembrane</keyword>
<feature type="transmembrane region" description="Helical" evidence="1">
    <location>
        <begin position="195"/>
        <end position="213"/>
    </location>
</feature>
<evidence type="ECO:0000256" key="1">
    <source>
        <dbReference type="SAM" id="Phobius"/>
    </source>
</evidence>
<protein>
    <submittedName>
        <fullName evidence="2">Glycosyl transferase family 2</fullName>
    </submittedName>
</protein>